<dbReference type="PANTHER" id="PTHR43377">
    <property type="entry name" value="BILIVERDIN REDUCTASE A"/>
    <property type="match status" value="1"/>
</dbReference>
<evidence type="ECO:0000259" key="3">
    <source>
        <dbReference type="Pfam" id="PF01408"/>
    </source>
</evidence>
<keyword evidence="6" id="KW-1185">Reference proteome</keyword>
<dbReference type="RefSeq" id="WP_286218544.1">
    <property type="nucleotide sequence ID" value="NZ_AP027729.1"/>
</dbReference>
<dbReference type="PANTHER" id="PTHR43377:SF2">
    <property type="entry name" value="BINDING ROSSMANN FOLD OXIDOREDUCTASE, PUTATIVE (AFU_ORTHOLOGUE AFUA_4G00560)-RELATED"/>
    <property type="match status" value="1"/>
</dbReference>
<evidence type="ECO:0000313" key="6">
    <source>
        <dbReference type="Proteomes" id="UP001321475"/>
    </source>
</evidence>
<feature type="domain" description="Gfo/Idh/MocA-like oxidoreductase N-terminal" evidence="3">
    <location>
        <begin position="29"/>
        <end position="166"/>
    </location>
</feature>
<proteinExistence type="predicted"/>
<accession>A0ABN6XD46</accession>
<feature type="compositionally biased region" description="Polar residues" evidence="2">
    <location>
        <begin position="1"/>
        <end position="10"/>
    </location>
</feature>
<organism evidence="5 6">
    <name type="scientific">Paraoerskovia sediminicola</name>
    <dbReference type="NCBI Taxonomy" id="1138587"/>
    <lineage>
        <taxon>Bacteria</taxon>
        <taxon>Bacillati</taxon>
        <taxon>Actinomycetota</taxon>
        <taxon>Actinomycetes</taxon>
        <taxon>Micrococcales</taxon>
        <taxon>Cellulomonadaceae</taxon>
        <taxon>Paraoerskovia</taxon>
    </lineage>
</organism>
<dbReference type="SUPFAM" id="SSF55347">
    <property type="entry name" value="Glyceraldehyde-3-phosphate dehydrogenase-like, C-terminal domain"/>
    <property type="match status" value="1"/>
</dbReference>
<gene>
    <name evidence="5" type="ORF">GCM10025865_06770</name>
</gene>
<dbReference type="InterPro" id="IPR051450">
    <property type="entry name" value="Gfo/Idh/MocA_Oxidoreductases"/>
</dbReference>
<dbReference type="Pfam" id="PF01408">
    <property type="entry name" value="GFO_IDH_MocA"/>
    <property type="match status" value="1"/>
</dbReference>
<dbReference type="InterPro" id="IPR036291">
    <property type="entry name" value="NAD(P)-bd_dom_sf"/>
</dbReference>
<dbReference type="Proteomes" id="UP001321475">
    <property type="component" value="Chromosome"/>
</dbReference>
<feature type="region of interest" description="Disordered" evidence="2">
    <location>
        <begin position="1"/>
        <end position="26"/>
    </location>
</feature>
<dbReference type="Pfam" id="PF22725">
    <property type="entry name" value="GFO_IDH_MocA_C3"/>
    <property type="match status" value="1"/>
</dbReference>
<keyword evidence="1" id="KW-0520">NAD</keyword>
<reference evidence="6" key="1">
    <citation type="journal article" date="2019" name="Int. J. Syst. Evol. Microbiol.">
        <title>The Global Catalogue of Microorganisms (GCM) 10K type strain sequencing project: providing services to taxonomists for standard genome sequencing and annotation.</title>
        <authorList>
            <consortium name="The Broad Institute Genomics Platform"/>
            <consortium name="The Broad Institute Genome Sequencing Center for Infectious Disease"/>
            <person name="Wu L."/>
            <person name="Ma J."/>
        </authorList>
    </citation>
    <scope>NUCLEOTIDE SEQUENCE [LARGE SCALE GENOMIC DNA]</scope>
    <source>
        <strain evidence="6">NBRC 108565</strain>
    </source>
</reference>
<dbReference type="InterPro" id="IPR055170">
    <property type="entry name" value="GFO_IDH_MocA-like_dom"/>
</dbReference>
<name>A0ABN6XD46_9CELL</name>
<dbReference type="Gene3D" id="3.30.360.10">
    <property type="entry name" value="Dihydrodipicolinate Reductase, domain 2"/>
    <property type="match status" value="1"/>
</dbReference>
<protein>
    <submittedName>
        <fullName evidence="5">Dehydrogenase</fullName>
    </submittedName>
</protein>
<feature type="domain" description="GFO/IDH/MocA-like oxidoreductase" evidence="4">
    <location>
        <begin position="177"/>
        <end position="357"/>
    </location>
</feature>
<evidence type="ECO:0000313" key="5">
    <source>
        <dbReference type="EMBL" id="BDZ41378.1"/>
    </source>
</evidence>
<dbReference type="InterPro" id="IPR000683">
    <property type="entry name" value="Gfo/Idh/MocA-like_OxRdtase_N"/>
</dbReference>
<dbReference type="Gene3D" id="3.40.50.720">
    <property type="entry name" value="NAD(P)-binding Rossmann-like Domain"/>
    <property type="match status" value="1"/>
</dbReference>
<dbReference type="EMBL" id="AP027729">
    <property type="protein sequence ID" value="BDZ41378.1"/>
    <property type="molecule type" value="Genomic_DNA"/>
</dbReference>
<dbReference type="SUPFAM" id="SSF51735">
    <property type="entry name" value="NAD(P)-binding Rossmann-fold domains"/>
    <property type="match status" value="1"/>
</dbReference>
<evidence type="ECO:0000256" key="2">
    <source>
        <dbReference type="SAM" id="MobiDB-lite"/>
    </source>
</evidence>
<sequence length="493" mass="52454">MSQPTPSTLATAPGAAAEDGGSGTASRTRYAVVGTGHRAHMYVSALTGAHADRGEIVAWVEPNTVRAAFYEAEVAGAVGGAGGAGGAGEGATRPRYGADELVRAIREQRVDRVVVTSPDTTHVDHVCAALRAGVDVVVEKPLATTPEEARRIAEAVEETGRDLTMTFNYRYAPRNAALRDVIASGEIGRVLAVHFEWALDTVHGADYFRRWHREKDVSGGLLVHKSSHHFDLVNWWIDGVPTRVTAAGGRRFYGDDGAHAQGYEASSGESALRERGIDPWAMDLGSDPRLAAMYGAEAQAEDGYRRDRDVFDAGIELEDTLALLVEYEGGPVMTYSLVAHAPFEGYRVSVTGTQGRADLEVVERGSVEFDDSGRSILDPSATPAAWAGDDVRPFGERLVVQRHWERAQERVIPEGIGGHGGGDAFLLDDVFVGPPSDDRLGRAAGYLDGIRASAVGYAANRSLASGEPVAIADLGLGIDLGHGTDDSKERITA</sequence>
<evidence type="ECO:0000256" key="1">
    <source>
        <dbReference type="ARBA" id="ARBA00023027"/>
    </source>
</evidence>
<evidence type="ECO:0000259" key="4">
    <source>
        <dbReference type="Pfam" id="PF22725"/>
    </source>
</evidence>